<feature type="non-terminal residue" evidence="9">
    <location>
        <position position="1"/>
    </location>
</feature>
<evidence type="ECO:0000256" key="2">
    <source>
        <dbReference type="ARBA" id="ARBA00005135"/>
    </source>
</evidence>
<dbReference type="EC" id="3.1.3.3" evidence="3"/>
<evidence type="ECO:0000256" key="5">
    <source>
        <dbReference type="ARBA" id="ARBA00022723"/>
    </source>
</evidence>
<evidence type="ECO:0000256" key="7">
    <source>
        <dbReference type="ARBA" id="ARBA00022842"/>
    </source>
</evidence>
<dbReference type="SUPFAM" id="SSF56784">
    <property type="entry name" value="HAD-like"/>
    <property type="match status" value="1"/>
</dbReference>
<dbReference type="Gene3D" id="1.10.150.210">
    <property type="entry name" value="Phosphoserine phosphatase, domain 2"/>
    <property type="match status" value="1"/>
</dbReference>
<evidence type="ECO:0000256" key="4">
    <source>
        <dbReference type="ARBA" id="ARBA00022605"/>
    </source>
</evidence>
<comment type="pathway">
    <text evidence="2">Amino-acid biosynthesis; L-serine biosynthesis; L-serine from 3-phospho-D-glycerate: step 3/3.</text>
</comment>
<dbReference type="Gene3D" id="3.40.50.1000">
    <property type="entry name" value="HAD superfamily/HAD-like"/>
    <property type="match status" value="1"/>
</dbReference>
<dbReference type="PANTHER" id="PTHR43344">
    <property type="entry name" value="PHOSPHOSERINE PHOSPHATASE"/>
    <property type="match status" value="1"/>
</dbReference>
<accession>A0A381MXT5</accession>
<evidence type="ECO:0000256" key="1">
    <source>
        <dbReference type="ARBA" id="ARBA00001946"/>
    </source>
</evidence>
<dbReference type="EMBL" id="UINC01000001">
    <property type="protein sequence ID" value="SUZ47152.1"/>
    <property type="molecule type" value="Genomic_DNA"/>
</dbReference>
<keyword evidence="7" id="KW-0460">Magnesium</keyword>
<evidence type="ECO:0000256" key="6">
    <source>
        <dbReference type="ARBA" id="ARBA00022801"/>
    </source>
</evidence>
<dbReference type="GO" id="GO:0006564">
    <property type="term" value="P:L-serine biosynthetic process"/>
    <property type="evidence" value="ECO:0007669"/>
    <property type="project" value="UniProtKB-KW"/>
</dbReference>
<name>A0A381MXT5_9ZZZZ</name>
<dbReference type="AlphaFoldDB" id="A0A381MXT5"/>
<dbReference type="InterPro" id="IPR023214">
    <property type="entry name" value="HAD_sf"/>
</dbReference>
<proteinExistence type="predicted"/>
<dbReference type="InterPro" id="IPR036412">
    <property type="entry name" value="HAD-like_sf"/>
</dbReference>
<comment type="cofactor">
    <cofactor evidence="1">
        <name>Mg(2+)</name>
        <dbReference type="ChEBI" id="CHEBI:18420"/>
    </cofactor>
</comment>
<dbReference type="GO" id="GO:0000287">
    <property type="term" value="F:magnesium ion binding"/>
    <property type="evidence" value="ECO:0007669"/>
    <property type="project" value="TreeGrafter"/>
</dbReference>
<evidence type="ECO:0000313" key="9">
    <source>
        <dbReference type="EMBL" id="SUZ47152.1"/>
    </source>
</evidence>
<dbReference type="PANTHER" id="PTHR43344:SF2">
    <property type="entry name" value="PHOSPHOSERINE PHOSPHATASE"/>
    <property type="match status" value="1"/>
</dbReference>
<evidence type="ECO:0000256" key="3">
    <source>
        <dbReference type="ARBA" id="ARBA00012640"/>
    </source>
</evidence>
<evidence type="ECO:0000256" key="8">
    <source>
        <dbReference type="ARBA" id="ARBA00023299"/>
    </source>
</evidence>
<dbReference type="GO" id="GO:0005737">
    <property type="term" value="C:cytoplasm"/>
    <property type="evidence" value="ECO:0007669"/>
    <property type="project" value="TreeGrafter"/>
</dbReference>
<keyword evidence="8" id="KW-0718">Serine biosynthesis</keyword>
<dbReference type="GO" id="GO:0036424">
    <property type="term" value="F:L-phosphoserine phosphatase activity"/>
    <property type="evidence" value="ECO:0007669"/>
    <property type="project" value="TreeGrafter"/>
</dbReference>
<keyword evidence="6" id="KW-0378">Hydrolase</keyword>
<gene>
    <name evidence="9" type="ORF">METZ01_LOCUS6</name>
</gene>
<organism evidence="9">
    <name type="scientific">marine metagenome</name>
    <dbReference type="NCBI Taxonomy" id="408172"/>
    <lineage>
        <taxon>unclassified sequences</taxon>
        <taxon>metagenomes</taxon>
        <taxon>ecological metagenomes</taxon>
    </lineage>
</organism>
<keyword evidence="4" id="KW-0028">Amino-acid biosynthesis</keyword>
<sequence length="221" mass="24595">VFPDHLIIDFDSTFVTVESLDELAHIVLKDNPESAQRLETIRAITRAGMEGSIPFDESLSKRLKLLNINQKDIHAATIVLAKKVTPSFKRNKQFLMENAQNILIISGGFYEMIIPIVSEYGILEDQVFANKFVYKGTSRIAHVDSQNIMAQSGGKVAQANALGLAGEIHVIGDGYTDYQIKSEGPAKKFFAFIENIRRNSVCEVADVVLSNIDDYIKFLAE</sequence>
<dbReference type="InterPro" id="IPR050582">
    <property type="entry name" value="HAD-like_SerB"/>
</dbReference>
<protein>
    <recommendedName>
        <fullName evidence="3">phosphoserine phosphatase</fullName>
        <ecNumber evidence="3">3.1.3.3</ecNumber>
    </recommendedName>
</protein>
<reference evidence="9" key="1">
    <citation type="submission" date="2018-05" db="EMBL/GenBank/DDBJ databases">
        <authorList>
            <person name="Lanie J.A."/>
            <person name="Ng W.-L."/>
            <person name="Kazmierczak K.M."/>
            <person name="Andrzejewski T.M."/>
            <person name="Davidsen T.M."/>
            <person name="Wayne K.J."/>
            <person name="Tettelin H."/>
            <person name="Glass J.I."/>
            <person name="Rusch D."/>
            <person name="Podicherti R."/>
            <person name="Tsui H.-C.T."/>
            <person name="Winkler M.E."/>
        </authorList>
    </citation>
    <scope>NUCLEOTIDE SEQUENCE</scope>
</reference>
<keyword evidence="5" id="KW-0479">Metal-binding</keyword>